<organism evidence="1 2">
    <name type="scientific">Staphylococcus simulans UMC-CNS-990</name>
    <dbReference type="NCBI Taxonomy" id="1405498"/>
    <lineage>
        <taxon>Bacteria</taxon>
        <taxon>Bacillati</taxon>
        <taxon>Bacillota</taxon>
        <taxon>Bacilli</taxon>
        <taxon>Bacillales</taxon>
        <taxon>Staphylococcaceae</taxon>
        <taxon>Staphylococcus</taxon>
    </lineage>
</organism>
<evidence type="ECO:0000313" key="2">
    <source>
        <dbReference type="Proteomes" id="UP000017131"/>
    </source>
</evidence>
<protein>
    <submittedName>
        <fullName evidence="1">Uncharacterized protein</fullName>
    </submittedName>
</protein>
<keyword evidence="2" id="KW-1185">Reference proteome</keyword>
<dbReference type="PANTHER" id="PTHR43205">
    <property type="entry name" value="PROSTAGLANDIN REDUCTASE"/>
    <property type="match status" value="1"/>
</dbReference>
<comment type="caution">
    <text evidence="1">The sequence shown here is derived from an EMBL/GenBank/DDBJ whole genome shotgun (WGS) entry which is preliminary data.</text>
</comment>
<gene>
    <name evidence="1" type="ORF">SSIM_01725</name>
</gene>
<dbReference type="InterPro" id="IPR011032">
    <property type="entry name" value="GroES-like_sf"/>
</dbReference>
<dbReference type="SUPFAM" id="SSF51735">
    <property type="entry name" value="NAD(P)-binding Rossmann-fold domains"/>
    <property type="match status" value="1"/>
</dbReference>
<dbReference type="PANTHER" id="PTHR43205:SF7">
    <property type="entry name" value="PROSTAGLANDIN REDUCTASE 1"/>
    <property type="match status" value="1"/>
</dbReference>
<reference evidence="1 2" key="1">
    <citation type="journal article" date="2013" name="Genome Announc.">
        <title>Draft Genome Sequence of Staphylococcus simulans UMC-CNS-990, Isolated from a Case of Chronic Bovine Mastitis.</title>
        <authorList>
            <person name="Calcutt M.J."/>
            <person name="Foecking M.F."/>
            <person name="Hsieh H.Y."/>
            <person name="Perry J."/>
            <person name="Stewart G.C."/>
            <person name="Middleton J.R."/>
        </authorList>
    </citation>
    <scope>NUCLEOTIDE SEQUENCE [LARGE SCALE GENOMIC DNA]</scope>
    <source>
        <strain evidence="1 2">UMC-CNS-990</strain>
    </source>
</reference>
<dbReference type="Pfam" id="PF13602">
    <property type="entry name" value="ADH_zinc_N_2"/>
    <property type="match status" value="1"/>
</dbReference>
<dbReference type="Gene3D" id="3.40.50.720">
    <property type="entry name" value="NAD(P)-binding Rossmann-like Domain"/>
    <property type="match status" value="1"/>
</dbReference>
<dbReference type="Proteomes" id="UP000017131">
    <property type="component" value="Unassembled WGS sequence"/>
</dbReference>
<dbReference type="Gene3D" id="3.90.180.10">
    <property type="entry name" value="Medium-chain alcohol dehydrogenases, catalytic domain"/>
    <property type="match status" value="1"/>
</dbReference>
<name>A0ABN0PEU7_STASI</name>
<evidence type="ECO:0000313" key="1">
    <source>
        <dbReference type="EMBL" id="ERS94204.1"/>
    </source>
</evidence>
<proteinExistence type="predicted"/>
<dbReference type="EMBL" id="AXDY01000002">
    <property type="protein sequence ID" value="ERS94204.1"/>
    <property type="molecule type" value="Genomic_DNA"/>
</dbReference>
<dbReference type="InterPro" id="IPR045010">
    <property type="entry name" value="MDR_fam"/>
</dbReference>
<dbReference type="InterPro" id="IPR036291">
    <property type="entry name" value="NAD(P)-bd_dom_sf"/>
</dbReference>
<accession>A0ABN0PEU7</accession>
<sequence>MDYKKEDYAEALAQAVSDGVDVYFENVGGTVANEVFKHLNTFARIPVCGSISKYNDKEVSYEPAVQPMLIKHQALMQGFLVHQFKDDFARAGQELAQWVKEGKIKTKTSVAEGFDQVPKAFNNLFTGENFGKQVIKISNVLDK</sequence>
<dbReference type="SUPFAM" id="SSF50129">
    <property type="entry name" value="GroES-like"/>
    <property type="match status" value="1"/>
</dbReference>